<reference evidence="2 3" key="1">
    <citation type="submission" date="2018-07" db="EMBL/GenBank/DDBJ databases">
        <title>Genomic Encyclopedia of Type Strains, Phase III (KMG-III): the genomes of soil and plant-associated and newly described type strains.</title>
        <authorList>
            <person name="Whitman W."/>
        </authorList>
    </citation>
    <scope>NUCLEOTIDE SEQUENCE [LARGE SCALE GENOMIC DNA]</scope>
    <source>
        <strain evidence="2 3">CECT 8575</strain>
    </source>
</reference>
<sequence length="284" mass="30577">MTSTSDVESLRIEVNGVELAVRIAGSGPPVVLVHGSLDDHHAWDRVVPSLTGKHQVVTYDRRGHSGSSCPPGQGTIWEDVEDLAELLGALELDAPLVVGHSYGSSTTLLLGARHPDLTGGLLVHEPPLFALLRDREPTRHLAEEAGEHLRRAAALITEGAVDEGVRHFVNNAAFGPGTWEHVFTPEIRQTCIANADTWLDQSRDPQRLAVRPELLADYPHPITVSHGDVSLPAYAPVAEMLAATPPRCRRHVVAGAGHAPHLSHPAVFAELVLDCARQTSARKV</sequence>
<dbReference type="EMBL" id="QPJC01000002">
    <property type="protein sequence ID" value="RCW45829.1"/>
    <property type="molecule type" value="Genomic_DNA"/>
</dbReference>
<dbReference type="Proteomes" id="UP000253495">
    <property type="component" value="Unassembled WGS sequence"/>
</dbReference>
<protein>
    <submittedName>
        <fullName evidence="2">Pimeloyl-ACP methyl ester carboxylesterase</fullName>
    </submittedName>
</protein>
<feature type="domain" description="AB hydrolase-1" evidence="1">
    <location>
        <begin position="30"/>
        <end position="270"/>
    </location>
</feature>
<gene>
    <name evidence="2" type="ORF">DFQ14_102130</name>
</gene>
<evidence type="ECO:0000259" key="1">
    <source>
        <dbReference type="Pfam" id="PF12697"/>
    </source>
</evidence>
<accession>A0A368VVF9</accession>
<dbReference type="InterPro" id="IPR000073">
    <property type="entry name" value="AB_hydrolase_1"/>
</dbReference>
<evidence type="ECO:0000313" key="3">
    <source>
        <dbReference type="Proteomes" id="UP000253495"/>
    </source>
</evidence>
<dbReference type="InterPro" id="IPR050266">
    <property type="entry name" value="AB_hydrolase_sf"/>
</dbReference>
<dbReference type="Pfam" id="PF12697">
    <property type="entry name" value="Abhydrolase_6"/>
    <property type="match status" value="1"/>
</dbReference>
<name>A0A368VVF9_9ACTN</name>
<comment type="caution">
    <text evidence="2">The sequence shown here is derived from an EMBL/GenBank/DDBJ whole genome shotgun (WGS) entry which is preliminary data.</text>
</comment>
<evidence type="ECO:0000313" key="2">
    <source>
        <dbReference type="EMBL" id="RCW45829.1"/>
    </source>
</evidence>
<proteinExistence type="predicted"/>
<dbReference type="InterPro" id="IPR029058">
    <property type="entry name" value="AB_hydrolase_fold"/>
</dbReference>
<dbReference type="RefSeq" id="WP_158546648.1">
    <property type="nucleotide sequence ID" value="NZ_QPJC01000002.1"/>
</dbReference>
<dbReference type="PANTHER" id="PTHR43798">
    <property type="entry name" value="MONOACYLGLYCEROL LIPASE"/>
    <property type="match status" value="1"/>
</dbReference>
<dbReference type="Gene3D" id="3.40.50.1820">
    <property type="entry name" value="alpha/beta hydrolase"/>
    <property type="match status" value="1"/>
</dbReference>
<dbReference type="SUPFAM" id="SSF53474">
    <property type="entry name" value="alpha/beta-Hydrolases"/>
    <property type="match status" value="1"/>
</dbReference>
<organism evidence="2 3">
    <name type="scientific">Halopolyspora algeriensis</name>
    <dbReference type="NCBI Taxonomy" id="1500506"/>
    <lineage>
        <taxon>Bacteria</taxon>
        <taxon>Bacillati</taxon>
        <taxon>Actinomycetota</taxon>
        <taxon>Actinomycetes</taxon>
        <taxon>Actinomycetes incertae sedis</taxon>
        <taxon>Halopolyspora</taxon>
    </lineage>
</organism>
<keyword evidence="3" id="KW-1185">Reference proteome</keyword>
<dbReference type="GO" id="GO:0003824">
    <property type="term" value="F:catalytic activity"/>
    <property type="evidence" value="ECO:0007669"/>
    <property type="project" value="UniProtKB-ARBA"/>
</dbReference>
<dbReference type="AlphaFoldDB" id="A0A368VVF9"/>